<dbReference type="EMBL" id="AP022587">
    <property type="protein sequence ID" value="BBY22231.1"/>
    <property type="molecule type" value="Genomic_DNA"/>
</dbReference>
<comment type="catalytic activity">
    <reaction evidence="4">
        <text>a fatty acyl-CoA + H2O = a fatty acid + CoA + H(+)</text>
        <dbReference type="Rhea" id="RHEA:16781"/>
        <dbReference type="ChEBI" id="CHEBI:15377"/>
        <dbReference type="ChEBI" id="CHEBI:15378"/>
        <dbReference type="ChEBI" id="CHEBI:28868"/>
        <dbReference type="ChEBI" id="CHEBI:57287"/>
        <dbReference type="ChEBI" id="CHEBI:77636"/>
    </reaction>
</comment>
<organism evidence="7 8">
    <name type="scientific">Mycobacterium stomatepiae</name>
    <dbReference type="NCBI Taxonomy" id="470076"/>
    <lineage>
        <taxon>Bacteria</taxon>
        <taxon>Bacillati</taxon>
        <taxon>Actinomycetota</taxon>
        <taxon>Actinomycetes</taxon>
        <taxon>Mycobacteriales</taxon>
        <taxon>Mycobacteriaceae</taxon>
        <taxon>Mycobacterium</taxon>
        <taxon>Mycobacterium simiae complex</taxon>
    </lineage>
</organism>
<proteinExistence type="inferred from homology"/>
<dbReference type="Pfam" id="PF00975">
    <property type="entry name" value="Thioesterase"/>
    <property type="match status" value="1"/>
</dbReference>
<dbReference type="GO" id="GO:0008610">
    <property type="term" value="P:lipid biosynthetic process"/>
    <property type="evidence" value="ECO:0007669"/>
    <property type="project" value="TreeGrafter"/>
</dbReference>
<keyword evidence="8" id="KW-1185">Reference proteome</keyword>
<dbReference type="PANTHER" id="PTHR11487">
    <property type="entry name" value="THIOESTERASE"/>
    <property type="match status" value="1"/>
</dbReference>
<evidence type="ECO:0000256" key="5">
    <source>
        <dbReference type="SAM" id="MobiDB-lite"/>
    </source>
</evidence>
<accession>A0A7I7Q7W6</accession>
<dbReference type="AlphaFoldDB" id="A0A7I7Q7W6"/>
<keyword evidence="3" id="KW-0843">Virulence</keyword>
<dbReference type="InterPro" id="IPR001031">
    <property type="entry name" value="Thioesterase"/>
</dbReference>
<evidence type="ECO:0000313" key="7">
    <source>
        <dbReference type="EMBL" id="BBY22231.1"/>
    </source>
</evidence>
<evidence type="ECO:0000259" key="6">
    <source>
        <dbReference type="Pfam" id="PF00975"/>
    </source>
</evidence>
<dbReference type="InterPro" id="IPR012223">
    <property type="entry name" value="TEII"/>
</dbReference>
<sequence length="323" mass="36441">MTATPFLIFGRLSMRSFVSRQFVLLRYRRPIPARFRYLAQTAGQEREQTTRNALPDPSLRVPNIGQDNHTAMDNRRRNPWIAAGKRYPEATRRLVCFAHAGGGSGLYAPWRTSLGPDIDVCPVVLPGREARLKTKPYRTIDTLIPPLIEGLWELTDRPLALFGHSLGSIIAYEVARQLTSLGRRPSVLMVSGRRAPHLPKRFSDVHTLDDDGVVDALRRLGGTSEELLNDRSLLEIFVPAIRADFELNETYQPLPGPRLDVDIIGFHGVSDPQLTEPELHGWVHATRGKFTHHLFDGGHFYLQPPPKRLLNVVAAELNRFVED</sequence>
<dbReference type="PANTHER" id="PTHR11487:SF0">
    <property type="entry name" value="S-ACYL FATTY ACID SYNTHASE THIOESTERASE, MEDIUM CHAIN"/>
    <property type="match status" value="1"/>
</dbReference>
<protein>
    <recommendedName>
        <fullName evidence="2">Thioesterase TesA</fullName>
    </recommendedName>
</protein>
<dbReference type="SUPFAM" id="SSF53474">
    <property type="entry name" value="alpha/beta-Hydrolases"/>
    <property type="match status" value="1"/>
</dbReference>
<evidence type="ECO:0000313" key="8">
    <source>
        <dbReference type="Proteomes" id="UP000467130"/>
    </source>
</evidence>
<evidence type="ECO:0000256" key="1">
    <source>
        <dbReference type="ARBA" id="ARBA00007169"/>
    </source>
</evidence>
<gene>
    <name evidence="7" type="ORF">MSTO_24360</name>
</gene>
<dbReference type="InterPro" id="IPR029058">
    <property type="entry name" value="AB_hydrolase_fold"/>
</dbReference>
<dbReference type="RefSeq" id="WP_308207224.1">
    <property type="nucleotide sequence ID" value="NZ_JACKSO010000012.1"/>
</dbReference>
<dbReference type="Proteomes" id="UP000467130">
    <property type="component" value="Chromosome"/>
</dbReference>
<dbReference type="Gene3D" id="3.40.50.1820">
    <property type="entry name" value="alpha/beta hydrolase"/>
    <property type="match status" value="1"/>
</dbReference>
<dbReference type="KEGG" id="msto:MSTO_24360"/>
<feature type="region of interest" description="Disordered" evidence="5">
    <location>
        <begin position="42"/>
        <end position="72"/>
    </location>
</feature>
<evidence type="ECO:0000256" key="3">
    <source>
        <dbReference type="ARBA" id="ARBA00023026"/>
    </source>
</evidence>
<comment type="similarity">
    <text evidence="1">Belongs to the thioesterase family.</text>
</comment>
<evidence type="ECO:0000256" key="2">
    <source>
        <dbReference type="ARBA" id="ARBA00015007"/>
    </source>
</evidence>
<feature type="domain" description="Thioesterase" evidence="6">
    <location>
        <begin position="92"/>
        <end position="303"/>
    </location>
</feature>
<name>A0A7I7Q7W6_9MYCO</name>
<reference evidence="7 8" key="1">
    <citation type="journal article" date="2019" name="Emerg. Microbes Infect.">
        <title>Comprehensive subspecies identification of 175 nontuberculous mycobacteria species based on 7547 genomic profiles.</title>
        <authorList>
            <person name="Matsumoto Y."/>
            <person name="Kinjo T."/>
            <person name="Motooka D."/>
            <person name="Nabeya D."/>
            <person name="Jung N."/>
            <person name="Uechi K."/>
            <person name="Horii T."/>
            <person name="Iida T."/>
            <person name="Fujita J."/>
            <person name="Nakamura S."/>
        </authorList>
    </citation>
    <scope>NUCLEOTIDE SEQUENCE [LARGE SCALE GENOMIC DNA]</scope>
    <source>
        <strain evidence="7 8">JCM 17783</strain>
    </source>
</reference>
<evidence type="ECO:0000256" key="4">
    <source>
        <dbReference type="ARBA" id="ARBA00024293"/>
    </source>
</evidence>